<protein>
    <submittedName>
        <fullName evidence="2">Uncharacterized protein</fullName>
    </submittedName>
</protein>
<evidence type="ECO:0000313" key="3">
    <source>
        <dbReference type="Proteomes" id="UP000176282"/>
    </source>
</evidence>
<dbReference type="AlphaFoldDB" id="A0A1F6MAY0"/>
<feature type="transmembrane region" description="Helical" evidence="1">
    <location>
        <begin position="7"/>
        <end position="30"/>
    </location>
</feature>
<name>A0A1F6MAY0_9BACT</name>
<reference evidence="2 3" key="1">
    <citation type="journal article" date="2016" name="Nat. Commun.">
        <title>Thousands of microbial genomes shed light on interconnected biogeochemical processes in an aquifer system.</title>
        <authorList>
            <person name="Anantharaman K."/>
            <person name="Brown C.T."/>
            <person name="Hug L.A."/>
            <person name="Sharon I."/>
            <person name="Castelle C.J."/>
            <person name="Probst A.J."/>
            <person name="Thomas B.C."/>
            <person name="Singh A."/>
            <person name="Wilkins M.J."/>
            <person name="Karaoz U."/>
            <person name="Brodie E.L."/>
            <person name="Williams K.H."/>
            <person name="Hubbard S.S."/>
            <person name="Banfield J.F."/>
        </authorList>
    </citation>
    <scope>NUCLEOTIDE SEQUENCE [LARGE SCALE GENOMIC DNA]</scope>
</reference>
<accession>A0A1F6MAY0</accession>
<evidence type="ECO:0000313" key="2">
    <source>
        <dbReference type="EMBL" id="OGH68817.1"/>
    </source>
</evidence>
<keyword evidence="1" id="KW-1133">Transmembrane helix</keyword>
<organism evidence="2 3">
    <name type="scientific">Candidatus Magasanikbacteria bacterium RIFCSPHIGHO2_02_FULL_47_14</name>
    <dbReference type="NCBI Taxonomy" id="1798680"/>
    <lineage>
        <taxon>Bacteria</taxon>
        <taxon>Candidatus Magasanikiibacteriota</taxon>
    </lineage>
</organism>
<evidence type="ECO:0000256" key="1">
    <source>
        <dbReference type="SAM" id="Phobius"/>
    </source>
</evidence>
<proteinExistence type="predicted"/>
<dbReference type="EMBL" id="MFQB01000006">
    <property type="protein sequence ID" value="OGH68817.1"/>
    <property type="molecule type" value="Genomic_DNA"/>
</dbReference>
<comment type="caution">
    <text evidence="2">The sequence shown here is derived from an EMBL/GenBank/DDBJ whole genome shotgun (WGS) entry which is preliminary data.</text>
</comment>
<keyword evidence="1" id="KW-0812">Transmembrane</keyword>
<keyword evidence="1" id="KW-0472">Membrane</keyword>
<dbReference type="Proteomes" id="UP000176282">
    <property type="component" value="Unassembled WGS sequence"/>
</dbReference>
<sequence>MISIPLYVFFILYLLLAAVFTIFLLINFFHLVGTASLTLTSFVITVFVLGSATLVLFGTFILLQGVGVDWRAPLTLFNFEWILNLFRQTGF</sequence>
<dbReference type="STRING" id="1798680.A3J66_02045"/>
<gene>
    <name evidence="2" type="ORF">A3J66_02045</name>
</gene>
<feature type="transmembrane region" description="Helical" evidence="1">
    <location>
        <begin position="42"/>
        <end position="63"/>
    </location>
</feature>